<keyword evidence="2" id="KW-1185">Reference proteome</keyword>
<sequence length="1378" mass="151213">MSKTAAQGHRVLTAGADGFAKLWDLRQPHNPALMSVRHPSPIVSLAFGPPGIHNASVANSYILGLENGSIFRYEWRMAARSVGRITAAHGSKAVMALEWKDSGVGDKEAAGGQGIGSGGWLASGGLDRTVKIWDMTAVEMPTYPYHTIHTPHPVRRIAWRPGHDTEIAVVSIPVTTTFGTSCQTMQETQSNEEGTDSEQMDESRLEVWDVRRGHVAKYILGKASRFGETGAVTAILWPDGHALQACYSNGAIVQHDIRSHIRPLDHMPRQAIAWSPQGEVTIALDRWVVGEIPFDDIKPEFTEQALPFARKAISDPPFSTRQVTLTFPPDQLAEEKFRYLAYAYKLEPGENTADTCDWNATCASEVDEHEHERLWLLVKQLFQRQQEHPVPNVDGRVGPITPLSATATGDRHPATFDSNPPMDANYIASNSLDQDENSEKEAEDSKSEETSVKVKPPQQAVTMADLRSSNNTKRRNSSSGSSSGSDSPTYDDISRTPMPSKMSLGSLTPSIQDSHLSDTSAFRFGGASSVKTTGNASVKSPLLSALARLPNTGVSDGDDDIVSANNATRPVRPGGPHARPSLYQVREDVAKSETASTIRVSPSIQAAFSRRPSDMTSLPVAAITVHQNPEEKRQEEKRLRVLRDWRVFHVSILRKAYTEVVEQGEVQTACAIYLVAGHVLGLSDQEGQMLVEAYLDQLDRRRLSGVAAAIRQDYKGTRSQTLTETVIQSRCGKCRKSVEFEGKPAPWFCDSCKSALVACVVCHLPVKGLYTGNALFFLSVRDRLADSIFSAGCSKCAHGGHENCMRDVEVRNPRDSRKYLASFSVRPPPANDQLTDAESATVDLKQPGTTNTLVTDLLSHTARRPALVKIQGPFTDVQLEAVAKGMAYLQKLGLVSVIVVDRDDIGVDECGKPMCSSEARRLMLREVERTVQFLVKHRAPATPVLSTVVRIKKADFEDEEGATKKYETYVEDEGLDVIRRAVEEGEIPVLMPVGMDELCKSQMIGGNEVIRALVHAMSASGSQPPKSDPASPIEENNSDITPLRLLIINREGGIPSYARAGLPHLSINLESEYDFIQNTFANEWTSSHPTALSNLTLARDCLEVMPPSGSALIVSHKSPAALIANLITNKPAHSASLPHALLVEGEGKITRHTPTLIRKGLPIRLIRSTHEIDRNKLTQLLEKSFRRSLDQEAFYTRLEQDMDFLIVAGDYAGAALCTFEGRKEKDASSGPLSNTDKTHLPICYLDKFAVLPSHQGDGTVDFLWVALRDETFGLGLKDAANANIGSLSGVGTGRDLVWRSRADNPVNKWYYERSNGFTTRGKWKMFWCDAEQRIRGLKGVRAAKGDKGIPVKVVEDEEQGRLEVWGDIVEAIPSAWSK</sequence>
<accession>A0ACC2WE55</accession>
<evidence type="ECO:0000313" key="2">
    <source>
        <dbReference type="Proteomes" id="UP001241377"/>
    </source>
</evidence>
<comment type="caution">
    <text evidence="1">The sequence shown here is derived from an EMBL/GenBank/DDBJ whole genome shotgun (WGS) entry which is preliminary data.</text>
</comment>
<dbReference type="EMBL" id="JASBWR010000016">
    <property type="protein sequence ID" value="KAJ9109701.1"/>
    <property type="molecule type" value="Genomic_DNA"/>
</dbReference>
<evidence type="ECO:0000313" key="1">
    <source>
        <dbReference type="EMBL" id="KAJ9109701.1"/>
    </source>
</evidence>
<gene>
    <name evidence="1" type="ORF">QFC19_001931</name>
</gene>
<dbReference type="Proteomes" id="UP001241377">
    <property type="component" value="Unassembled WGS sequence"/>
</dbReference>
<proteinExistence type="predicted"/>
<name>A0ACC2WE55_9TREE</name>
<protein>
    <submittedName>
        <fullName evidence="1">Uncharacterized protein</fullName>
    </submittedName>
</protein>
<reference evidence="1" key="1">
    <citation type="submission" date="2023-04" db="EMBL/GenBank/DDBJ databases">
        <title>Draft Genome sequencing of Naganishia species isolated from polar environments using Oxford Nanopore Technology.</title>
        <authorList>
            <person name="Leo P."/>
            <person name="Venkateswaran K."/>
        </authorList>
    </citation>
    <scope>NUCLEOTIDE SEQUENCE</scope>
    <source>
        <strain evidence="1">MNA-CCFEE 5261</strain>
    </source>
</reference>
<organism evidence="1 2">
    <name type="scientific">Naganishia cerealis</name>
    <dbReference type="NCBI Taxonomy" id="610337"/>
    <lineage>
        <taxon>Eukaryota</taxon>
        <taxon>Fungi</taxon>
        <taxon>Dikarya</taxon>
        <taxon>Basidiomycota</taxon>
        <taxon>Agaricomycotina</taxon>
        <taxon>Tremellomycetes</taxon>
        <taxon>Filobasidiales</taxon>
        <taxon>Filobasidiaceae</taxon>
        <taxon>Naganishia</taxon>
    </lineage>
</organism>